<dbReference type="EMBL" id="QXFV01002558">
    <property type="protein sequence ID" value="KAE8986167.1"/>
    <property type="molecule type" value="Genomic_DNA"/>
</dbReference>
<protein>
    <recommendedName>
        <fullName evidence="8">Secreted protein</fullName>
    </recommendedName>
</protein>
<evidence type="ECO:0000313" key="7">
    <source>
        <dbReference type="Proteomes" id="UP000435112"/>
    </source>
</evidence>
<proteinExistence type="predicted"/>
<sequence length="83" mass="9343">MVSCIITGWLNWRWWAMCCIVQSGSSGHGGWIRMIPGSGNARWGSRDNGDTWRISCELTIPNSSMTPSKWPSHMCVASWISRL</sequence>
<evidence type="ECO:0008006" key="8">
    <source>
        <dbReference type="Google" id="ProtNLM"/>
    </source>
</evidence>
<comment type="caution">
    <text evidence="4">The sequence shown here is derived from an EMBL/GenBank/DDBJ whole genome shotgun (WGS) entry which is preliminary data.</text>
</comment>
<feature type="chain" id="PRO_5036381199" description="Secreted protein" evidence="1">
    <location>
        <begin position="28"/>
        <end position="83"/>
    </location>
</feature>
<dbReference type="Proteomes" id="UP000429607">
    <property type="component" value="Unassembled WGS sequence"/>
</dbReference>
<dbReference type="Proteomes" id="UP000435112">
    <property type="component" value="Unassembled WGS sequence"/>
</dbReference>
<evidence type="ECO:0000313" key="3">
    <source>
        <dbReference type="EMBL" id="KAE8986167.1"/>
    </source>
</evidence>
<evidence type="ECO:0000313" key="5">
    <source>
        <dbReference type="Proteomes" id="UP000429607"/>
    </source>
</evidence>
<accession>A0A6A4CTS4</accession>
<evidence type="ECO:0000256" key="1">
    <source>
        <dbReference type="SAM" id="SignalP"/>
    </source>
</evidence>
<dbReference type="Proteomes" id="UP000434957">
    <property type="component" value="Unassembled WGS sequence"/>
</dbReference>
<feature type="signal peptide" evidence="1">
    <location>
        <begin position="1"/>
        <end position="27"/>
    </location>
</feature>
<evidence type="ECO:0000313" key="4">
    <source>
        <dbReference type="EMBL" id="KAE9296460.1"/>
    </source>
</evidence>
<evidence type="ECO:0000313" key="6">
    <source>
        <dbReference type="Proteomes" id="UP000434957"/>
    </source>
</evidence>
<gene>
    <name evidence="3" type="ORF">PR001_g22672</name>
    <name evidence="2" type="ORF">PR002_g23153</name>
    <name evidence="4" type="ORF">PR003_g23750</name>
</gene>
<evidence type="ECO:0000313" key="2">
    <source>
        <dbReference type="EMBL" id="KAE8983768.1"/>
    </source>
</evidence>
<organism evidence="4 6">
    <name type="scientific">Phytophthora rubi</name>
    <dbReference type="NCBI Taxonomy" id="129364"/>
    <lineage>
        <taxon>Eukaryota</taxon>
        <taxon>Sar</taxon>
        <taxon>Stramenopiles</taxon>
        <taxon>Oomycota</taxon>
        <taxon>Peronosporomycetes</taxon>
        <taxon>Peronosporales</taxon>
        <taxon>Peronosporaceae</taxon>
        <taxon>Phytophthora</taxon>
    </lineage>
</organism>
<dbReference type="EMBL" id="QXFU01002600">
    <property type="protein sequence ID" value="KAE8983768.1"/>
    <property type="molecule type" value="Genomic_DNA"/>
</dbReference>
<keyword evidence="6" id="KW-1185">Reference proteome</keyword>
<name>A0A6A4CTS4_9STRA</name>
<dbReference type="AlphaFoldDB" id="A0A6A4CTS4"/>
<dbReference type="EMBL" id="QXFT01002554">
    <property type="protein sequence ID" value="KAE9296460.1"/>
    <property type="molecule type" value="Genomic_DNA"/>
</dbReference>
<keyword evidence="1" id="KW-0732">Signal</keyword>
<reference evidence="4 6" key="1">
    <citation type="submission" date="2018-08" db="EMBL/GenBank/DDBJ databases">
        <title>Genomic investigation of the strawberry pathogen Phytophthora fragariae indicates pathogenicity is determined by transcriptional variation in three key races.</title>
        <authorList>
            <person name="Adams T.M."/>
            <person name="Armitage A.D."/>
            <person name="Sobczyk M.K."/>
            <person name="Bates H.J."/>
            <person name="Dunwell J.M."/>
            <person name="Nellist C.F."/>
            <person name="Harrison R.J."/>
        </authorList>
    </citation>
    <scope>NUCLEOTIDE SEQUENCE [LARGE SCALE GENOMIC DNA]</scope>
    <source>
        <strain evidence="3 5">SCRP249</strain>
        <strain evidence="2 7">SCRP324</strain>
        <strain evidence="4 6">SCRP333</strain>
    </source>
</reference>